<sequence>MNSKPSSAIDPSEADIMEHEEKVNNYEAMYARRLKAKYFSKKTFNGEDVFDTEVLIENETIKSSRWPCMRSFADPAKHLGEQNQSLPSAEELSVAPTKNQASKKTS</sequence>
<gene>
    <name evidence="3" type="primary">LOC109706011</name>
</gene>
<dbReference type="AlphaFoldDB" id="A0A6P5EG46"/>
<dbReference type="RefSeq" id="XP_020082406.1">
    <property type="nucleotide sequence ID" value="XM_020226817.1"/>
</dbReference>
<feature type="region of interest" description="Disordered" evidence="1">
    <location>
        <begin position="77"/>
        <end position="106"/>
    </location>
</feature>
<keyword evidence="2" id="KW-1185">Reference proteome</keyword>
<reference evidence="2" key="1">
    <citation type="journal article" date="2015" name="Nat. Genet.">
        <title>The pineapple genome and the evolution of CAM photosynthesis.</title>
        <authorList>
            <person name="Ming R."/>
            <person name="VanBuren R."/>
            <person name="Wai C.M."/>
            <person name="Tang H."/>
            <person name="Schatz M.C."/>
            <person name="Bowers J.E."/>
            <person name="Lyons E."/>
            <person name="Wang M.L."/>
            <person name="Chen J."/>
            <person name="Biggers E."/>
            <person name="Zhang J."/>
            <person name="Huang L."/>
            <person name="Zhang L."/>
            <person name="Miao W."/>
            <person name="Zhang J."/>
            <person name="Ye Z."/>
            <person name="Miao C."/>
            <person name="Lin Z."/>
            <person name="Wang H."/>
            <person name="Zhou H."/>
            <person name="Yim W.C."/>
            <person name="Priest H.D."/>
            <person name="Zheng C."/>
            <person name="Woodhouse M."/>
            <person name="Edger P.P."/>
            <person name="Guyot R."/>
            <person name="Guo H.B."/>
            <person name="Guo H."/>
            <person name="Zheng G."/>
            <person name="Singh R."/>
            <person name="Sharma A."/>
            <person name="Min X."/>
            <person name="Zheng Y."/>
            <person name="Lee H."/>
            <person name="Gurtowski J."/>
            <person name="Sedlazeck F.J."/>
            <person name="Harkess A."/>
            <person name="McKain M.R."/>
            <person name="Liao Z."/>
            <person name="Fang J."/>
            <person name="Liu J."/>
            <person name="Zhang X."/>
            <person name="Zhang Q."/>
            <person name="Hu W."/>
            <person name="Qin Y."/>
            <person name="Wang K."/>
            <person name="Chen L.Y."/>
            <person name="Shirley N."/>
            <person name="Lin Y.R."/>
            <person name="Liu L.Y."/>
            <person name="Hernandez A.G."/>
            <person name="Wright C.L."/>
            <person name="Bulone V."/>
            <person name="Tuskan G.A."/>
            <person name="Heath K."/>
            <person name="Zee F."/>
            <person name="Moore P.H."/>
            <person name="Sunkar R."/>
            <person name="Leebens-Mack J.H."/>
            <person name="Mockler T."/>
            <person name="Bennetzen J.L."/>
            <person name="Freeling M."/>
            <person name="Sankoff D."/>
            <person name="Paterson A.H."/>
            <person name="Zhu X."/>
            <person name="Yang X."/>
            <person name="Smith J.A."/>
            <person name="Cushman J.C."/>
            <person name="Paull R.E."/>
            <person name="Yu Q."/>
        </authorList>
    </citation>
    <scope>NUCLEOTIDE SEQUENCE [LARGE SCALE GENOMIC DNA]</scope>
    <source>
        <strain evidence="2">cv. F153</strain>
    </source>
</reference>
<dbReference type="GeneID" id="109706011"/>
<protein>
    <submittedName>
        <fullName evidence="3">Uncharacterized protein LOC109706011</fullName>
    </submittedName>
</protein>
<feature type="compositionally biased region" description="Polar residues" evidence="1">
    <location>
        <begin position="96"/>
        <end position="106"/>
    </location>
</feature>
<dbReference type="OrthoDB" id="1669448at2759"/>
<accession>A0A6P5EG46</accession>
<dbReference type="PANTHER" id="PTHR36078:SF2">
    <property type="entry name" value="OS09G0473966 PROTEIN"/>
    <property type="match status" value="1"/>
</dbReference>
<evidence type="ECO:0000313" key="2">
    <source>
        <dbReference type="Proteomes" id="UP000515123"/>
    </source>
</evidence>
<proteinExistence type="predicted"/>
<dbReference type="PANTHER" id="PTHR36078">
    <property type="entry name" value="BNACNNG21220D PROTEIN"/>
    <property type="match status" value="1"/>
</dbReference>
<organism evidence="2 3">
    <name type="scientific">Ananas comosus</name>
    <name type="common">Pineapple</name>
    <name type="synonym">Ananas ananas</name>
    <dbReference type="NCBI Taxonomy" id="4615"/>
    <lineage>
        <taxon>Eukaryota</taxon>
        <taxon>Viridiplantae</taxon>
        <taxon>Streptophyta</taxon>
        <taxon>Embryophyta</taxon>
        <taxon>Tracheophyta</taxon>
        <taxon>Spermatophyta</taxon>
        <taxon>Magnoliopsida</taxon>
        <taxon>Liliopsida</taxon>
        <taxon>Poales</taxon>
        <taxon>Bromeliaceae</taxon>
        <taxon>Bromelioideae</taxon>
        <taxon>Ananas</taxon>
    </lineage>
</organism>
<dbReference type="Proteomes" id="UP000515123">
    <property type="component" value="Unplaced"/>
</dbReference>
<name>A0A6P5EG46_ANACO</name>
<evidence type="ECO:0000313" key="3">
    <source>
        <dbReference type="RefSeq" id="XP_020082406.1"/>
    </source>
</evidence>
<reference evidence="3" key="2">
    <citation type="submission" date="2025-08" db="UniProtKB">
        <authorList>
            <consortium name="RefSeq"/>
        </authorList>
    </citation>
    <scope>IDENTIFICATION</scope>
    <source>
        <tissue evidence="3">Leaf</tissue>
    </source>
</reference>
<evidence type="ECO:0000256" key="1">
    <source>
        <dbReference type="SAM" id="MobiDB-lite"/>
    </source>
</evidence>